<dbReference type="STRING" id="331657.A0A4U0XHY5"/>
<dbReference type="GO" id="GO:0019441">
    <property type="term" value="P:L-tryptophan catabolic process to kynurenine"/>
    <property type="evidence" value="ECO:0007669"/>
    <property type="project" value="InterPro"/>
</dbReference>
<evidence type="ECO:0000313" key="4">
    <source>
        <dbReference type="Proteomes" id="UP000308768"/>
    </source>
</evidence>
<dbReference type="EMBL" id="NAJN01001196">
    <property type="protein sequence ID" value="TKA64983.1"/>
    <property type="molecule type" value="Genomic_DNA"/>
</dbReference>
<keyword evidence="4" id="KW-1185">Reference proteome</keyword>
<protein>
    <recommendedName>
        <fullName evidence="5">Cyclase</fullName>
    </recommendedName>
</protein>
<sequence>MTDAKGKSKIEVAQGRLSSLVSTITGAPSQQFPHFDALPKVEGQPQGCIWGLFDKTDGKRDEIGTLNLLTSDVVRQASKEISTGEHIQLDWSLDNVQFPGFGRKEFDQKVVDLAPLGFKALDDEIYINTQSGSQWDSLKHFAHQPSGMYYNGLSHEEATKSITNGIHNWCERGGIVGRGILVDWLRWYEHKHGNPPSPVSRHEIPATELEETLRYQGVTPRQGDIMLVRSGYVRWHNFASPEERKKGTQENSVAIGVQNNEASVRWLYDHHFAAVGGDTVAFEAWPPPLETGWCLHEWLLVQWGTPIGEMWDLEKLSVACEKNNRWTFFLTSAPLHVKGGVGSPPGAIAIF</sequence>
<dbReference type="PANTHER" id="PTHR34861:SF10">
    <property type="entry name" value="CYCLASE"/>
    <property type="match status" value="1"/>
</dbReference>
<dbReference type="OrthoDB" id="5396at2759"/>
<reference evidence="3 4" key="1">
    <citation type="submission" date="2017-03" db="EMBL/GenBank/DDBJ databases">
        <title>Genomes of endolithic fungi from Antarctica.</title>
        <authorList>
            <person name="Coleine C."/>
            <person name="Masonjones S."/>
            <person name="Stajich J.E."/>
        </authorList>
    </citation>
    <scope>NUCLEOTIDE SEQUENCE [LARGE SCALE GENOMIC DNA]</scope>
    <source>
        <strain evidence="3 4">CCFEE 5187</strain>
    </source>
</reference>
<evidence type="ECO:0008006" key="5">
    <source>
        <dbReference type="Google" id="ProtNLM"/>
    </source>
</evidence>
<dbReference type="AlphaFoldDB" id="A0A4U0XHY5"/>
<evidence type="ECO:0000313" key="2">
    <source>
        <dbReference type="EMBL" id="TKA64983.1"/>
    </source>
</evidence>
<dbReference type="Proteomes" id="UP000308768">
    <property type="component" value="Unassembled WGS sequence"/>
</dbReference>
<evidence type="ECO:0000256" key="1">
    <source>
        <dbReference type="ARBA" id="ARBA00007865"/>
    </source>
</evidence>
<dbReference type="SUPFAM" id="SSF102198">
    <property type="entry name" value="Putative cyclase"/>
    <property type="match status" value="1"/>
</dbReference>
<dbReference type="EMBL" id="NAJN01000223">
    <property type="protein sequence ID" value="TKA76732.1"/>
    <property type="molecule type" value="Genomic_DNA"/>
</dbReference>
<dbReference type="PANTHER" id="PTHR34861">
    <property type="match status" value="1"/>
</dbReference>
<name>A0A4U0XHY5_9PEZI</name>
<dbReference type="GO" id="GO:0004061">
    <property type="term" value="F:arylformamidase activity"/>
    <property type="evidence" value="ECO:0007669"/>
    <property type="project" value="InterPro"/>
</dbReference>
<comment type="caution">
    <text evidence="3">The sequence shown here is derived from an EMBL/GenBank/DDBJ whole genome shotgun (WGS) entry which is preliminary data.</text>
</comment>
<gene>
    <name evidence="3" type="ORF">B0A49_01177</name>
    <name evidence="2" type="ORF">B0A49_05863</name>
</gene>
<evidence type="ECO:0000313" key="3">
    <source>
        <dbReference type="EMBL" id="TKA76732.1"/>
    </source>
</evidence>
<dbReference type="Pfam" id="PF04199">
    <property type="entry name" value="Cyclase"/>
    <property type="match status" value="1"/>
</dbReference>
<accession>A0A4U0XHY5</accession>
<dbReference type="InterPro" id="IPR007325">
    <property type="entry name" value="KFase/CYL"/>
</dbReference>
<dbReference type="Gene3D" id="3.50.30.50">
    <property type="entry name" value="Putative cyclase"/>
    <property type="match status" value="1"/>
</dbReference>
<comment type="similarity">
    <text evidence="1">Belongs to the Cyclase 1 superfamily.</text>
</comment>
<dbReference type="InterPro" id="IPR037175">
    <property type="entry name" value="KFase_sf"/>
</dbReference>
<proteinExistence type="inferred from homology"/>
<organism evidence="3 4">
    <name type="scientific">Cryomyces minteri</name>
    <dbReference type="NCBI Taxonomy" id="331657"/>
    <lineage>
        <taxon>Eukaryota</taxon>
        <taxon>Fungi</taxon>
        <taxon>Dikarya</taxon>
        <taxon>Ascomycota</taxon>
        <taxon>Pezizomycotina</taxon>
        <taxon>Dothideomycetes</taxon>
        <taxon>Dothideomycetes incertae sedis</taxon>
        <taxon>Cryomyces</taxon>
    </lineage>
</organism>